<evidence type="ECO:0000313" key="2">
    <source>
        <dbReference type="Proteomes" id="UP000014725"/>
    </source>
</evidence>
<dbReference type="Proteomes" id="UP000014725">
    <property type="component" value="Segment"/>
</dbReference>
<proteinExistence type="predicted"/>
<keyword evidence="2" id="KW-1185">Reference proteome</keyword>
<protein>
    <submittedName>
        <fullName evidence="1">Uncharacterized protein</fullName>
    </submittedName>
</protein>
<accession>S0A3U9</accession>
<reference evidence="2" key="2">
    <citation type="submission" date="2013-03" db="EMBL/GenBank/DDBJ databases">
        <title>The Cellulophaga phages: a novel, diverse, and globally ubiquitous model system.</title>
        <authorList>
            <person name="Holmfeldt K."/>
            <person name="Solonenko N."/>
            <person name="Shah M."/>
            <person name="Corrier K."/>
            <person name="Riemann L."/>
            <person name="VerBerkmoes N.C."/>
            <person name="Sullivan M.B."/>
        </authorList>
    </citation>
    <scope>NUCLEOTIDE SEQUENCE [LARGE SCALE GENOMIC DNA]</scope>
</reference>
<gene>
    <name evidence="1" type="ORF">Phi14:2_gp030</name>
</gene>
<sequence length="58" mass="6697">MKNETIIKGKEYSLDLGASAPVEVRVLEIIKDTIKVEYLNSTPGRIETFSRKDFEYFI</sequence>
<name>S0A3U9_9CAUD</name>
<organism evidence="1 2">
    <name type="scientific">Cellulophaga phage phi14:2</name>
    <dbReference type="NCBI Taxonomy" id="1327990"/>
    <lineage>
        <taxon>Viruses</taxon>
        <taxon>Duplodnaviria</taxon>
        <taxon>Heunggongvirae</taxon>
        <taxon>Uroviricota</taxon>
        <taxon>Caudoviricetes</taxon>
        <taxon>Crassvirales</taxon>
        <taxon>Steigviridae</taxon>
        <taxon>Asinivirinae</taxon>
        <taxon>Akihdevirus</taxon>
        <taxon>Akihdevirus balticus</taxon>
    </lineage>
</organism>
<dbReference type="EMBL" id="KC821624">
    <property type="protein sequence ID" value="AGO48908.1"/>
    <property type="molecule type" value="Genomic_DNA"/>
</dbReference>
<evidence type="ECO:0000313" key="1">
    <source>
        <dbReference type="EMBL" id="AGO48908.1"/>
    </source>
</evidence>
<reference evidence="1 2" key="1">
    <citation type="journal article" date="2013" name="Proc. Natl. Acad. Sci. U.S.A.">
        <title>Twelve previously unknown phage genera are ubiquitous in global oceans.</title>
        <authorList>
            <person name="Holmfeldt K."/>
            <person name="Solonenko N."/>
            <person name="Shah M."/>
            <person name="Corrier K."/>
            <person name="Riemann L."/>
            <person name="Verberkmoes N.C."/>
            <person name="Sullivan M.B."/>
        </authorList>
    </citation>
    <scope>NUCLEOTIDE SEQUENCE [LARGE SCALE GENOMIC DNA]</scope>
    <source>
        <strain evidence="1">Phi14:2</strain>
    </source>
</reference>